<protein>
    <submittedName>
        <fullName evidence="4">Nucleotidyltransferase family protein</fullName>
    </submittedName>
</protein>
<evidence type="ECO:0000313" key="6">
    <source>
        <dbReference type="Proteomes" id="UP000321917"/>
    </source>
</evidence>
<feature type="domain" description="MobA-like NTP transferase" evidence="2">
    <location>
        <begin position="12"/>
        <end position="181"/>
    </location>
</feature>
<dbReference type="Proteomes" id="UP000321917">
    <property type="component" value="Unassembled WGS sequence"/>
</dbReference>
<dbReference type="EMBL" id="VOLQ01000027">
    <property type="protein sequence ID" value="TWX65003.1"/>
    <property type="molecule type" value="Genomic_DNA"/>
</dbReference>
<organism evidence="4 6">
    <name type="scientific">Colwellia hornerae</name>
    <dbReference type="NCBI Taxonomy" id="89402"/>
    <lineage>
        <taxon>Bacteria</taxon>
        <taxon>Pseudomonadati</taxon>
        <taxon>Pseudomonadota</taxon>
        <taxon>Gammaproteobacteria</taxon>
        <taxon>Alteromonadales</taxon>
        <taxon>Colwelliaceae</taxon>
        <taxon>Colwellia</taxon>
    </lineage>
</organism>
<dbReference type="SUPFAM" id="SSF53448">
    <property type="entry name" value="Nucleotide-diphospho-sugar transferases"/>
    <property type="match status" value="1"/>
</dbReference>
<dbReference type="Proteomes" id="UP000321525">
    <property type="component" value="Unassembled WGS sequence"/>
</dbReference>
<dbReference type="PANTHER" id="PTHR43777:SF1">
    <property type="entry name" value="MOLYBDENUM COFACTOR CYTIDYLYLTRANSFERASE"/>
    <property type="match status" value="1"/>
</dbReference>
<dbReference type="EMBL" id="VOLR01000024">
    <property type="protein sequence ID" value="TWX56159.1"/>
    <property type="molecule type" value="Genomic_DNA"/>
</dbReference>
<evidence type="ECO:0000259" key="2">
    <source>
        <dbReference type="Pfam" id="PF12804"/>
    </source>
</evidence>
<evidence type="ECO:0000313" key="4">
    <source>
        <dbReference type="EMBL" id="TWX65003.1"/>
    </source>
</evidence>
<dbReference type="PANTHER" id="PTHR43777">
    <property type="entry name" value="MOLYBDENUM COFACTOR CYTIDYLYLTRANSFERASE"/>
    <property type="match status" value="1"/>
</dbReference>
<keyword evidence="4" id="KW-0808">Transferase</keyword>
<dbReference type="OrthoDB" id="5298023at2"/>
<dbReference type="CDD" id="cd04182">
    <property type="entry name" value="GT_2_like_f"/>
    <property type="match status" value="1"/>
</dbReference>
<proteinExistence type="predicted"/>
<dbReference type="GO" id="GO:0016779">
    <property type="term" value="F:nucleotidyltransferase activity"/>
    <property type="evidence" value="ECO:0007669"/>
    <property type="project" value="UniProtKB-ARBA"/>
</dbReference>
<accession>A0A5C6Q843</accession>
<gene>
    <name evidence="3" type="ORF">ESZ26_15380</name>
    <name evidence="4" type="ORF">ESZ27_13455</name>
</gene>
<keyword evidence="1" id="KW-0460">Magnesium</keyword>
<name>A0A5C6Q843_9GAMM</name>
<dbReference type="Gene3D" id="3.90.550.10">
    <property type="entry name" value="Spore Coat Polysaccharide Biosynthesis Protein SpsA, Chain A"/>
    <property type="match status" value="1"/>
</dbReference>
<sequence length="211" mass="23461">MMRTSDYHLKIILLAAGKSERFNGIKVLAKVQQQESSVTLLEHALQQLSLALKTLNISNKNIRVATGRYHQQISELLADPDRLDYCESAALGLGHTIAQSVQHLLDDNDNISHIMIALTDQVALNANDYISLIEQSVALPNKLVSAKAGEELMPPAIFPRAYFTELAQLKGDKGAKPILYNNKDKLQTVSIAHAEKDIDTQQDLLNWHNKN</sequence>
<reference evidence="4 6" key="1">
    <citation type="submission" date="2019-07" db="EMBL/GenBank/DDBJ databases">
        <title>Genomes of sea-ice associated Colwellia species.</title>
        <authorList>
            <person name="Bowman J.P."/>
        </authorList>
    </citation>
    <scope>NUCLEOTIDE SEQUENCE [LARGE SCALE GENOMIC DNA]</scope>
    <source>
        <strain evidence="3 5">ACAM 607</strain>
        <strain evidence="4 6">IC036</strain>
    </source>
</reference>
<evidence type="ECO:0000313" key="3">
    <source>
        <dbReference type="EMBL" id="TWX56159.1"/>
    </source>
</evidence>
<evidence type="ECO:0000313" key="5">
    <source>
        <dbReference type="Proteomes" id="UP000321525"/>
    </source>
</evidence>
<keyword evidence="5" id="KW-1185">Reference proteome</keyword>
<dbReference type="AlphaFoldDB" id="A0A5C6Q843"/>
<dbReference type="InterPro" id="IPR029044">
    <property type="entry name" value="Nucleotide-diphossugar_trans"/>
</dbReference>
<dbReference type="InterPro" id="IPR025877">
    <property type="entry name" value="MobA-like_NTP_Trfase"/>
</dbReference>
<dbReference type="Pfam" id="PF12804">
    <property type="entry name" value="NTP_transf_3"/>
    <property type="match status" value="1"/>
</dbReference>
<comment type="caution">
    <text evidence="4">The sequence shown here is derived from an EMBL/GenBank/DDBJ whole genome shotgun (WGS) entry which is preliminary data.</text>
</comment>
<evidence type="ECO:0000256" key="1">
    <source>
        <dbReference type="ARBA" id="ARBA00022842"/>
    </source>
</evidence>